<dbReference type="Gene3D" id="1.20.58.1100">
    <property type="match status" value="1"/>
</dbReference>
<dbReference type="InterPro" id="IPR014770">
    <property type="entry name" value="Munc13_1"/>
</dbReference>
<dbReference type="InterPro" id="IPR052811">
    <property type="entry name" value="Glucose_resp_signaling"/>
</dbReference>
<comment type="caution">
    <text evidence="5">The sequence shown here is derived from an EMBL/GenBank/DDBJ whole genome shotgun (WGS) entry which is preliminary data.</text>
</comment>
<organism evidence="5 6">
    <name type="scientific">Protomyces lactucae-debilis</name>
    <dbReference type="NCBI Taxonomy" id="2754530"/>
    <lineage>
        <taxon>Eukaryota</taxon>
        <taxon>Fungi</taxon>
        <taxon>Dikarya</taxon>
        <taxon>Ascomycota</taxon>
        <taxon>Taphrinomycotina</taxon>
        <taxon>Taphrinomycetes</taxon>
        <taxon>Taphrinales</taxon>
        <taxon>Protomycetaceae</taxon>
        <taxon>Protomyces</taxon>
    </lineage>
</organism>
<keyword evidence="6" id="KW-1185">Reference proteome</keyword>
<dbReference type="PROSITE" id="PS51258">
    <property type="entry name" value="MHD1"/>
    <property type="match status" value="1"/>
</dbReference>
<dbReference type="SMART" id="SM00239">
    <property type="entry name" value="C2"/>
    <property type="match status" value="1"/>
</dbReference>
<evidence type="ECO:0000256" key="1">
    <source>
        <dbReference type="SAM" id="MobiDB-lite"/>
    </source>
</evidence>
<dbReference type="Pfam" id="PF06292">
    <property type="entry name" value="MUN"/>
    <property type="match status" value="1"/>
</dbReference>
<dbReference type="InterPro" id="IPR010439">
    <property type="entry name" value="MUN_dom"/>
</dbReference>
<dbReference type="PROSITE" id="PS51259">
    <property type="entry name" value="MHD2"/>
    <property type="match status" value="1"/>
</dbReference>
<dbReference type="PROSITE" id="PS50004">
    <property type="entry name" value="C2"/>
    <property type="match status" value="1"/>
</dbReference>
<evidence type="ECO:0000259" key="3">
    <source>
        <dbReference type="PROSITE" id="PS51258"/>
    </source>
</evidence>
<dbReference type="PANTHER" id="PTHR47263:SF1">
    <property type="entry name" value="C2 DOMAIN PROTEIN (AFU_ORTHOLOGUE AFUA_7G02350)"/>
    <property type="match status" value="1"/>
</dbReference>
<reference evidence="5 6" key="1">
    <citation type="submission" date="2016-07" db="EMBL/GenBank/DDBJ databases">
        <title>Pervasive Adenine N6-methylation of Active Genes in Fungi.</title>
        <authorList>
            <consortium name="DOE Joint Genome Institute"/>
            <person name="Mondo S.J."/>
            <person name="Dannebaum R.O."/>
            <person name="Kuo R.C."/>
            <person name="Labutti K."/>
            <person name="Haridas S."/>
            <person name="Kuo A."/>
            <person name="Salamov A."/>
            <person name="Ahrendt S.R."/>
            <person name="Lipzen A."/>
            <person name="Sullivan W."/>
            <person name="Andreopoulos W.B."/>
            <person name="Clum A."/>
            <person name="Lindquist E."/>
            <person name="Daum C."/>
            <person name="Ramamoorthy G.K."/>
            <person name="Gryganskyi A."/>
            <person name="Culley D."/>
            <person name="Magnuson J.K."/>
            <person name="James T.Y."/>
            <person name="O'Malley M.A."/>
            <person name="Stajich J.E."/>
            <person name="Spatafora J.W."/>
            <person name="Visel A."/>
            <person name="Grigoriev I.V."/>
        </authorList>
    </citation>
    <scope>NUCLEOTIDE SEQUENCE [LARGE SCALE GENOMIC DNA]</scope>
    <source>
        <strain evidence="5 6">12-1054</strain>
    </source>
</reference>
<name>A0A1Y2EWC0_PROLT</name>
<dbReference type="EMBL" id="MCFI01000025">
    <property type="protein sequence ID" value="ORY75797.1"/>
    <property type="molecule type" value="Genomic_DNA"/>
</dbReference>
<feature type="domain" description="MHD2" evidence="4">
    <location>
        <begin position="1042"/>
        <end position="1159"/>
    </location>
</feature>
<dbReference type="Gene3D" id="1.10.357.50">
    <property type="match status" value="1"/>
</dbReference>
<feature type="compositionally biased region" description="Low complexity" evidence="1">
    <location>
        <begin position="320"/>
        <end position="336"/>
    </location>
</feature>
<dbReference type="InterPro" id="IPR014772">
    <property type="entry name" value="Munc13_dom-2"/>
</dbReference>
<evidence type="ECO:0000259" key="2">
    <source>
        <dbReference type="PROSITE" id="PS50004"/>
    </source>
</evidence>
<feature type="region of interest" description="Disordered" evidence="1">
    <location>
        <begin position="315"/>
        <end position="338"/>
    </location>
</feature>
<feature type="domain" description="MHD1" evidence="3">
    <location>
        <begin position="612"/>
        <end position="739"/>
    </location>
</feature>
<feature type="domain" description="C2" evidence="2">
    <location>
        <begin position="812"/>
        <end position="935"/>
    </location>
</feature>
<dbReference type="GeneID" id="63782870"/>
<dbReference type="Proteomes" id="UP000193685">
    <property type="component" value="Unassembled WGS sequence"/>
</dbReference>
<dbReference type="PANTHER" id="PTHR47263">
    <property type="entry name" value="ADENYLATE CYCLASE ACTIVATION PROTEIN GIT1"/>
    <property type="match status" value="1"/>
</dbReference>
<gene>
    <name evidence="5" type="ORF">BCR37DRAFT_172537</name>
</gene>
<accession>A0A1Y2EWC0</accession>
<sequence length="1300" mass="148611">MSGISRNGAGLRRSRKAPITQEEVFTYALRTTCMAHHQRTRSRWQVSKQRPDAAVEARKASRTSLSIADILGGASKDKKTLKFPKELVKLLDVALKKVWMRQDPEYEDVLIRGTFGFFYSYYTTEAFQKQLRDNRRIEDLILMFFSKATQELQKRMSDEEAKNLVNIHVAKFIRLITQVIRSNHLERKDSEIVLRLNGYEQKLLQNNDYISLVSEPPSAPATPVPWLLNEMVAVHKLGAAFRKSSNALDLLIDQQRSMCTDLALLRDLKTQVEHINMQSNKEFDSEEAFNNWKQSEIKELTQAILKLTSGNTTLAKVSDGRMPGSPSRSRASSFTSEDLSKRMSQVSLQEEEPHPYFFIPPDPFNHYRELLSVLLEDDLAEAASRVQAGDDDARFDLLSKLSLEVLQDCRVRWRISPGGHAAIYLDVCKSLFVAGRLDIELLDEILVEMRSESPTTWTRSERESYKRSMLSLNDHLIRELYSQLEKAFFKNVDTKALYILQEHIYTDLLFQEAAPETAHLFDEMEDGLRNVAVDAYRSQLAKIRKGTEIEVLHVVKLAVALVKDLSRLQRKYQQPILDIIDLPGIYQSVALPLFLGDFKGLVEECYRCAKSQDRQLAMEDMFELYRATYQVIDFVGLDKSPIDLDQYFRPYVLQWLQGAHKSITELVPAAIAKDEFTVDTESNDEGVRSHSIIMLFRSFNQHLTFLKDLEWPEEYWHAKFITALSKSFSDAIREYCISVERLFWIDVNQAPTQAATPTVEAATLQQRLMAKAREAMTTKVLEPFHISSAACVKLNNIEWAKLQLDKMERSIDTEALAATIEKYEGPVVAWKPGQRTIFTIKVMAAEGLKACDTNGFSDPYVVLSGQKGNRIGKTRVVPATLSPRWDESFDVPTTEPLWVCCTVWDQDPSGDHDICGRCYFKLDPRFFEDFQPKEFHVNLDTQGVLHLKVTMEGDCDDSAFYFGRAFRSLSRAESDMTRSIVDKMTPFIDASLSPNALKNLLSRPLNIDNTLDSAYSLLNKAGFNASRSISVKRESLTNADMEGPIEPLMAYLDNNFRVLDESLSRPAFLLVMTKLWNFTLTTIEDLIVPPLHSTSIKAKKPLSERELDVVYKWLGFLKETFHGDGGGLSEEELQTPLYHEILSLRFFYFDPVEELIEACERTIQHTRQKQEALLERKRTQYAASTGGNKASLMERQRTRAAASEYRNLGTIRKKREEKIRERRELSNAEDVILRVLKLRSMGSTVMSQVAPVDRQATLAKDFVKRRIKEKQEASRLAEQQGIVRPALNGSRKSSQQSTRG</sequence>
<dbReference type="RefSeq" id="XP_040722445.1">
    <property type="nucleotide sequence ID" value="XM_040866271.1"/>
</dbReference>
<feature type="region of interest" description="Disordered" evidence="1">
    <location>
        <begin position="1271"/>
        <end position="1300"/>
    </location>
</feature>
<dbReference type="OrthoDB" id="2015333at2759"/>
<dbReference type="OMA" id="VLKSPKW"/>
<dbReference type="SUPFAM" id="SSF49562">
    <property type="entry name" value="C2 domain (Calcium/lipid-binding domain, CaLB)"/>
    <property type="match status" value="1"/>
</dbReference>
<evidence type="ECO:0000259" key="4">
    <source>
        <dbReference type="PROSITE" id="PS51259"/>
    </source>
</evidence>
<evidence type="ECO:0000313" key="6">
    <source>
        <dbReference type="Proteomes" id="UP000193685"/>
    </source>
</evidence>
<feature type="compositionally biased region" description="Polar residues" evidence="1">
    <location>
        <begin position="1290"/>
        <end position="1300"/>
    </location>
</feature>
<proteinExistence type="predicted"/>
<dbReference type="InterPro" id="IPR035892">
    <property type="entry name" value="C2_domain_sf"/>
</dbReference>
<dbReference type="STRING" id="56484.A0A1Y2EWC0"/>
<protein>
    <submittedName>
        <fullName evidence="5">Uncharacterized protein</fullName>
    </submittedName>
</protein>
<dbReference type="InterPro" id="IPR000008">
    <property type="entry name" value="C2_dom"/>
</dbReference>
<dbReference type="Gene3D" id="2.60.40.150">
    <property type="entry name" value="C2 domain"/>
    <property type="match status" value="1"/>
</dbReference>
<evidence type="ECO:0000313" key="5">
    <source>
        <dbReference type="EMBL" id="ORY75797.1"/>
    </source>
</evidence>
<dbReference type="Pfam" id="PF00168">
    <property type="entry name" value="C2"/>
    <property type="match status" value="1"/>
</dbReference>